<keyword evidence="6" id="KW-0505">Motor protein</keyword>
<protein>
    <submittedName>
        <fullName evidence="8">Kinesin-like protein</fullName>
    </submittedName>
</protein>
<dbReference type="InterPro" id="IPR036961">
    <property type="entry name" value="Kinesin_motor_dom_sf"/>
</dbReference>
<dbReference type="GO" id="GO:0005875">
    <property type="term" value="C:microtubule associated complex"/>
    <property type="evidence" value="ECO:0007669"/>
    <property type="project" value="TreeGrafter"/>
</dbReference>
<dbReference type="GO" id="GO:0005524">
    <property type="term" value="F:ATP binding"/>
    <property type="evidence" value="ECO:0007669"/>
    <property type="project" value="UniProtKB-UniRule"/>
</dbReference>
<dbReference type="Pfam" id="PF00225">
    <property type="entry name" value="Kinesin"/>
    <property type="match status" value="2"/>
</dbReference>
<dbReference type="GO" id="GO:0008017">
    <property type="term" value="F:microtubule binding"/>
    <property type="evidence" value="ECO:0007669"/>
    <property type="project" value="InterPro"/>
</dbReference>
<dbReference type="OrthoDB" id="3176171at2759"/>
<gene>
    <name evidence="8" type="ORF">GL50581_4413</name>
</gene>
<evidence type="ECO:0000256" key="3">
    <source>
        <dbReference type="ARBA" id="ARBA00022741"/>
    </source>
</evidence>
<dbReference type="SMART" id="SM00129">
    <property type="entry name" value="KISc"/>
    <property type="match status" value="1"/>
</dbReference>
<organism evidence="8 9">
    <name type="scientific">Giardia intestinalis (strain ATCC 50581 / GS clone H7)</name>
    <name type="common">Giardia lamblia</name>
    <dbReference type="NCBI Taxonomy" id="598745"/>
    <lineage>
        <taxon>Eukaryota</taxon>
        <taxon>Metamonada</taxon>
        <taxon>Diplomonadida</taxon>
        <taxon>Hexamitidae</taxon>
        <taxon>Giardiinae</taxon>
        <taxon>Giardia</taxon>
    </lineage>
</organism>
<dbReference type="InterPro" id="IPR001752">
    <property type="entry name" value="Kinesin_motor_dom"/>
</dbReference>
<evidence type="ECO:0000256" key="6">
    <source>
        <dbReference type="PROSITE-ProRule" id="PRU00283"/>
    </source>
</evidence>
<evidence type="ECO:0000313" key="8">
    <source>
        <dbReference type="EMBL" id="EES98333.1"/>
    </source>
</evidence>
<dbReference type="InterPro" id="IPR027417">
    <property type="entry name" value="P-loop_NTPase"/>
</dbReference>
<dbReference type="PANTHER" id="PTHR47969:SF15">
    <property type="entry name" value="CHROMOSOME-ASSOCIATED KINESIN KIF4A-RELATED"/>
    <property type="match status" value="1"/>
</dbReference>
<comment type="subcellular location">
    <subcellularLocation>
        <location evidence="1">Cytoplasm</location>
    </subcellularLocation>
</comment>
<dbReference type="PROSITE" id="PS50067">
    <property type="entry name" value="KINESIN_MOTOR_2"/>
    <property type="match status" value="1"/>
</dbReference>
<comment type="caution">
    <text evidence="8">The sequence shown here is derived from an EMBL/GenBank/DDBJ whole genome shotgun (WGS) entry which is preliminary data.</text>
</comment>
<proteinExistence type="inferred from homology"/>
<dbReference type="Gene3D" id="3.40.850.10">
    <property type="entry name" value="Kinesin motor domain"/>
    <property type="match status" value="1"/>
</dbReference>
<keyword evidence="3 6" id="KW-0547">Nucleotide-binding</keyword>
<sequence>MQRHVKVYARIRPPVSADEITDPQCLFCQDCTVAVCPPFANIRSFTLDGVYGPDVTSIDVHDSALGPLVSDFLDGYSCTCFVYGQTGSGKTHTMGLEANSVTSPKGKPGLKEEGICGIFFSRLFHKLQYGTQRYNFTNSQVLLSMVQIYNDELEDLLLPHRRLSVRETGGSFHISNATCVAIPTAIDAMTIVRAGLKNRMTAPTMMNKSSSRSHTVLCVALCKRILGDRQSSNSFINSTEYMKIISGESSADEQGARFRAPRAASANASLVRERKKSNSSQLERYNSTTVFSVDDMHVSTDVIMNSQARSKGAAKIQFDAPAYEAIFYLCDLAGSERIKASKSDGVRFSEATHINQSLSALGNVVSALSKQALGKKVSHVPYRDSLLTKLLKPSLAGESRMVAIVTLSPAIASLSETLSTLVFAERCKSLPDWSRPKQLVTGVESTPGYDSSKEIDSRAIAEVYLSSIGISLSKLEKHLPDVLLLINEDRVSQESKETVAILSGENARLRACVGSLMESLELPKAYSLGERKSNTLSNPRGKYVTRTEESLYTLLINQCFRIDKLYQQTIASFLHTRTGLVLQQIVASYIKFCNHASEGKKKATLGIDSEFGGEQIPEDRFVEVVMNSELLRENIQIVYDQDDAAFHLFLDDILDAHTNRLYKEWTSLSKKTVVPPFSYFRDPERLIKFTTELCDVTSKELDRLERAFACKQAEVDVVTAYANLALAQRGKAVQKVGFRLLQNNTPEDINTSLVSTSHPLSPPSSPGVQGVTSLSWLADLPPRPDSVSSDSII</sequence>
<evidence type="ECO:0000313" key="9">
    <source>
        <dbReference type="Proteomes" id="UP000002488"/>
    </source>
</evidence>
<dbReference type="VEuPathDB" id="GiardiaDB:GL50581_4413"/>
<dbReference type="SUPFAM" id="SSF52540">
    <property type="entry name" value="P-loop containing nucleoside triphosphate hydrolases"/>
    <property type="match status" value="1"/>
</dbReference>
<evidence type="ECO:0000256" key="5">
    <source>
        <dbReference type="ARBA" id="ARBA00023054"/>
    </source>
</evidence>
<evidence type="ECO:0000256" key="2">
    <source>
        <dbReference type="ARBA" id="ARBA00022490"/>
    </source>
</evidence>
<dbReference type="PRINTS" id="PR00380">
    <property type="entry name" value="KINESINHEAVY"/>
</dbReference>
<dbReference type="InterPro" id="IPR027640">
    <property type="entry name" value="Kinesin-like_fam"/>
</dbReference>
<feature type="binding site" evidence="6">
    <location>
        <begin position="84"/>
        <end position="91"/>
    </location>
    <ligand>
        <name>ATP</name>
        <dbReference type="ChEBI" id="CHEBI:30616"/>
    </ligand>
</feature>
<dbReference type="PANTHER" id="PTHR47969">
    <property type="entry name" value="CHROMOSOME-ASSOCIATED KINESIN KIF4A-RELATED"/>
    <property type="match status" value="1"/>
</dbReference>
<dbReference type="GO" id="GO:0007018">
    <property type="term" value="P:microtubule-based movement"/>
    <property type="evidence" value="ECO:0007669"/>
    <property type="project" value="InterPro"/>
</dbReference>
<dbReference type="AlphaFoldDB" id="C6M027"/>
<dbReference type="GO" id="GO:0051231">
    <property type="term" value="P:spindle elongation"/>
    <property type="evidence" value="ECO:0007669"/>
    <property type="project" value="TreeGrafter"/>
</dbReference>
<dbReference type="OMA" id="ISNATCV"/>
<dbReference type="GO" id="GO:0003777">
    <property type="term" value="F:microtubule motor activity"/>
    <property type="evidence" value="ECO:0007669"/>
    <property type="project" value="InterPro"/>
</dbReference>
<feature type="domain" description="Kinesin motor" evidence="7">
    <location>
        <begin position="4"/>
        <end position="430"/>
    </location>
</feature>
<comment type="similarity">
    <text evidence="6">Belongs to the TRAFAC class myosin-kinesin ATPase superfamily. Kinesin family.</text>
</comment>
<evidence type="ECO:0000256" key="4">
    <source>
        <dbReference type="ARBA" id="ARBA00022840"/>
    </source>
</evidence>
<dbReference type="GO" id="GO:0007052">
    <property type="term" value="P:mitotic spindle organization"/>
    <property type="evidence" value="ECO:0007669"/>
    <property type="project" value="TreeGrafter"/>
</dbReference>
<evidence type="ECO:0000256" key="1">
    <source>
        <dbReference type="ARBA" id="ARBA00004496"/>
    </source>
</evidence>
<name>C6M027_GIAIB</name>
<dbReference type="GO" id="GO:0005737">
    <property type="term" value="C:cytoplasm"/>
    <property type="evidence" value="ECO:0007669"/>
    <property type="project" value="UniProtKB-SubCell"/>
</dbReference>
<reference evidence="8 9" key="1">
    <citation type="journal article" date="2009" name="PLoS Pathog.">
        <title>Draft genome sequencing of giardia intestinalis assemblage B isolate GS: is human giardiasis caused by two different species?</title>
        <authorList>
            <person name="Franzen O."/>
            <person name="Jerlstrom-Hultqvist J."/>
            <person name="Castro E."/>
            <person name="Sherwood E."/>
            <person name="Ankarklev J."/>
            <person name="Reiner D.S."/>
            <person name="Palm D."/>
            <person name="Andersson J.O."/>
            <person name="Andersson B."/>
            <person name="Svard S.G."/>
        </authorList>
    </citation>
    <scope>NUCLEOTIDE SEQUENCE [LARGE SCALE GENOMIC DNA]</scope>
    <source>
        <strain evidence="9">ATCC 50581 / GS clone H7</strain>
    </source>
</reference>
<keyword evidence="2" id="KW-0963">Cytoplasm</keyword>
<evidence type="ECO:0000259" key="7">
    <source>
        <dbReference type="PROSITE" id="PS50067"/>
    </source>
</evidence>
<dbReference type="Proteomes" id="UP000002488">
    <property type="component" value="Unassembled WGS sequence"/>
</dbReference>
<keyword evidence="4 6" id="KW-0067">ATP-binding</keyword>
<keyword evidence="5" id="KW-0175">Coiled coil</keyword>
<dbReference type="EMBL" id="ACGJ01002928">
    <property type="protein sequence ID" value="EES98333.1"/>
    <property type="molecule type" value="Genomic_DNA"/>
</dbReference>
<accession>C6M027</accession>